<dbReference type="Proteomes" id="UP000027195">
    <property type="component" value="Unassembled WGS sequence"/>
</dbReference>
<dbReference type="HOGENOM" id="CLU_1255799_0_0_1"/>
<evidence type="ECO:0000313" key="3">
    <source>
        <dbReference type="Proteomes" id="UP000027195"/>
    </source>
</evidence>
<evidence type="ECO:0000313" key="2">
    <source>
        <dbReference type="EMBL" id="KDQ13526.1"/>
    </source>
</evidence>
<accession>A0A067MPK9</accession>
<dbReference type="EMBL" id="KL198043">
    <property type="protein sequence ID" value="KDQ13526.1"/>
    <property type="molecule type" value="Genomic_DNA"/>
</dbReference>
<proteinExistence type="predicted"/>
<dbReference type="AlphaFoldDB" id="A0A067MPK9"/>
<protein>
    <submittedName>
        <fullName evidence="2">Uncharacterized protein</fullName>
    </submittedName>
</protein>
<keyword evidence="3" id="KW-1185">Reference proteome</keyword>
<sequence>MLGPVGAEAYAREQETREDDGGGELGKEDTASRSFKGFMDHIWAPKDENMIRDERREETTDMMIIDADIVNTTKLKDAGKVSPVKLVAAFRFGRATFCDLAAPKRAGTVGLDVGETPSRRPIREAKTGQAREGPLCRSAKAGPVGVHPLRLSARTSNDLGGEEAGESRGMWRRGGDHGELLVARLRNACKQCSMFNVRIKQSRDRSCKGKETKDYLEFVY</sequence>
<reference evidence="3" key="1">
    <citation type="journal article" date="2014" name="Proc. Natl. Acad. Sci. U.S.A.">
        <title>Extensive sampling of basidiomycete genomes demonstrates inadequacy of the white-rot/brown-rot paradigm for wood decay fungi.</title>
        <authorList>
            <person name="Riley R."/>
            <person name="Salamov A.A."/>
            <person name="Brown D.W."/>
            <person name="Nagy L.G."/>
            <person name="Floudas D."/>
            <person name="Held B.W."/>
            <person name="Levasseur A."/>
            <person name="Lombard V."/>
            <person name="Morin E."/>
            <person name="Otillar R."/>
            <person name="Lindquist E.A."/>
            <person name="Sun H."/>
            <person name="LaButti K.M."/>
            <person name="Schmutz J."/>
            <person name="Jabbour D."/>
            <person name="Luo H."/>
            <person name="Baker S.E."/>
            <person name="Pisabarro A.G."/>
            <person name="Walton J.D."/>
            <person name="Blanchette R.A."/>
            <person name="Henrissat B."/>
            <person name="Martin F."/>
            <person name="Cullen D."/>
            <person name="Hibbett D.S."/>
            <person name="Grigoriev I.V."/>
        </authorList>
    </citation>
    <scope>NUCLEOTIDE SEQUENCE [LARGE SCALE GENOMIC DNA]</scope>
    <source>
        <strain evidence="3">FD-172 SS1</strain>
    </source>
</reference>
<evidence type="ECO:0000256" key="1">
    <source>
        <dbReference type="SAM" id="MobiDB-lite"/>
    </source>
</evidence>
<gene>
    <name evidence="2" type="ORF">BOTBODRAFT_45201</name>
</gene>
<name>A0A067MPK9_BOTB1</name>
<organism evidence="2 3">
    <name type="scientific">Botryobasidium botryosum (strain FD-172 SS1)</name>
    <dbReference type="NCBI Taxonomy" id="930990"/>
    <lineage>
        <taxon>Eukaryota</taxon>
        <taxon>Fungi</taxon>
        <taxon>Dikarya</taxon>
        <taxon>Basidiomycota</taxon>
        <taxon>Agaricomycotina</taxon>
        <taxon>Agaricomycetes</taxon>
        <taxon>Cantharellales</taxon>
        <taxon>Botryobasidiaceae</taxon>
        <taxon>Botryobasidium</taxon>
    </lineage>
</organism>
<feature type="region of interest" description="Disordered" evidence="1">
    <location>
        <begin position="1"/>
        <end position="31"/>
    </location>
</feature>
<dbReference type="InParanoid" id="A0A067MPK9"/>